<reference evidence="2 3" key="1">
    <citation type="submission" date="2024-04" db="EMBL/GenBank/DDBJ databases">
        <authorList>
            <person name="Fracassetti M."/>
        </authorList>
    </citation>
    <scope>NUCLEOTIDE SEQUENCE [LARGE SCALE GENOMIC DNA]</scope>
</reference>
<organism evidence="2 3">
    <name type="scientific">Linum trigynum</name>
    <dbReference type="NCBI Taxonomy" id="586398"/>
    <lineage>
        <taxon>Eukaryota</taxon>
        <taxon>Viridiplantae</taxon>
        <taxon>Streptophyta</taxon>
        <taxon>Embryophyta</taxon>
        <taxon>Tracheophyta</taxon>
        <taxon>Spermatophyta</taxon>
        <taxon>Magnoliopsida</taxon>
        <taxon>eudicotyledons</taxon>
        <taxon>Gunneridae</taxon>
        <taxon>Pentapetalae</taxon>
        <taxon>rosids</taxon>
        <taxon>fabids</taxon>
        <taxon>Malpighiales</taxon>
        <taxon>Linaceae</taxon>
        <taxon>Linum</taxon>
    </lineage>
</organism>
<evidence type="ECO:0000313" key="3">
    <source>
        <dbReference type="Proteomes" id="UP001497516"/>
    </source>
</evidence>
<name>A0AAV2E7U6_9ROSI</name>
<dbReference type="Proteomes" id="UP001497516">
    <property type="component" value="Chromosome 4"/>
</dbReference>
<dbReference type="AlphaFoldDB" id="A0AAV2E7U6"/>
<dbReference type="EMBL" id="OZ034817">
    <property type="protein sequence ID" value="CAL1381902.1"/>
    <property type="molecule type" value="Genomic_DNA"/>
</dbReference>
<gene>
    <name evidence="2" type="ORF">LTRI10_LOCUS23254</name>
</gene>
<proteinExistence type="predicted"/>
<accession>A0AAV2E7U6</accession>
<evidence type="ECO:0000256" key="1">
    <source>
        <dbReference type="SAM" id="MobiDB-lite"/>
    </source>
</evidence>
<feature type="region of interest" description="Disordered" evidence="1">
    <location>
        <begin position="64"/>
        <end position="93"/>
    </location>
</feature>
<sequence length="93" mass="10155">MIDLGKRKRMELVAAQIRDEGKNNSLACRSAIVVFGMERPAASLSNRPEPLLISRVHKEAGEEEADGCLAHQSTSATLDLGLERPMASLNRQP</sequence>
<evidence type="ECO:0000313" key="2">
    <source>
        <dbReference type="EMBL" id="CAL1381902.1"/>
    </source>
</evidence>
<keyword evidence="3" id="KW-1185">Reference proteome</keyword>
<protein>
    <submittedName>
        <fullName evidence="2">Uncharacterized protein</fullName>
    </submittedName>
</protein>